<dbReference type="Pfam" id="PF14552">
    <property type="entry name" value="Tautomerase_2"/>
    <property type="match status" value="1"/>
</dbReference>
<accession>A0A855YCX3</accession>
<dbReference type="EMBL" id="QGTZ01000002">
    <property type="protein sequence ID" value="PWW44053.1"/>
    <property type="molecule type" value="Genomic_DNA"/>
</dbReference>
<organism evidence="1 2">
    <name type="scientific">Paenibacillus pabuli</name>
    <dbReference type="NCBI Taxonomy" id="1472"/>
    <lineage>
        <taxon>Bacteria</taxon>
        <taxon>Bacillati</taxon>
        <taxon>Bacillota</taxon>
        <taxon>Bacilli</taxon>
        <taxon>Bacillales</taxon>
        <taxon>Paenibacillaceae</taxon>
        <taxon>Paenibacillus</taxon>
    </lineage>
</organism>
<dbReference type="AlphaFoldDB" id="A0A855YCX3"/>
<gene>
    <name evidence="1" type="ORF">DET56_102284</name>
</gene>
<dbReference type="Gene3D" id="3.30.429.10">
    <property type="entry name" value="Macrophage Migration Inhibitory Factor"/>
    <property type="match status" value="1"/>
</dbReference>
<comment type="caution">
    <text evidence="1">The sequence shown here is derived from an EMBL/GenBank/DDBJ whole genome shotgun (WGS) entry which is preliminary data.</text>
</comment>
<protein>
    <submittedName>
        <fullName evidence="1">Phenylpyruvate tautomerase PptA (4-oxalocrotonate tautomerase family)</fullName>
    </submittedName>
</protein>
<evidence type="ECO:0000313" key="2">
    <source>
        <dbReference type="Proteomes" id="UP000247078"/>
    </source>
</evidence>
<dbReference type="Proteomes" id="UP000247078">
    <property type="component" value="Unassembled WGS sequence"/>
</dbReference>
<dbReference type="PANTHER" id="PTHR38460:SF1">
    <property type="entry name" value="TAUTOMERASE YOLI-RELATED"/>
    <property type="match status" value="1"/>
</dbReference>
<dbReference type="InterPro" id="IPR014347">
    <property type="entry name" value="Tautomerase/MIF_sf"/>
</dbReference>
<name>A0A855YCX3_9BACL</name>
<reference evidence="1 2" key="1">
    <citation type="submission" date="2018-05" db="EMBL/GenBank/DDBJ databases">
        <title>Freshwater and sediment microbial communities from various areas in North America, analyzing microbe dynamics in response to fracking.</title>
        <authorList>
            <person name="Lamendella R."/>
        </authorList>
    </citation>
    <scope>NUCLEOTIDE SEQUENCE [LARGE SCALE GENOMIC DNA]</scope>
    <source>
        <strain evidence="1 2">DB-3</strain>
    </source>
</reference>
<dbReference type="PANTHER" id="PTHR38460">
    <property type="entry name" value="TAUTOMERASE YOLI-RELATED"/>
    <property type="match status" value="1"/>
</dbReference>
<evidence type="ECO:0000313" key="1">
    <source>
        <dbReference type="EMBL" id="PWW44053.1"/>
    </source>
</evidence>
<proteinExistence type="predicted"/>
<keyword evidence="1" id="KW-0670">Pyruvate</keyword>
<sequence>MSVAQIKVYGLGEHLNPLKEQLSQVIHSVMMDVVGLPENKKFQRYFPMSTDDFLFPSDRSAGYTVIEISMFEGRTDQVKRELIQQLFTRINEQLKLSPNDVEITLFETPRSHWGIRGLPGDELDLSYKVEV</sequence>
<dbReference type="SUPFAM" id="SSF55331">
    <property type="entry name" value="Tautomerase/MIF"/>
    <property type="match status" value="1"/>
</dbReference>
<dbReference type="InterPro" id="IPR037479">
    <property type="entry name" value="Tauto_MSAD"/>
</dbReference>